<dbReference type="EMBL" id="OU892279">
    <property type="protein sequence ID" value="CAG9766302.1"/>
    <property type="molecule type" value="Genomic_DNA"/>
</dbReference>
<keyword evidence="6" id="KW-0732">Signal</keyword>
<dbReference type="Gene3D" id="3.40.630.20">
    <property type="entry name" value="Peptidase C15, pyroglutamyl peptidase I-like"/>
    <property type="match status" value="1"/>
</dbReference>
<evidence type="ECO:0000256" key="6">
    <source>
        <dbReference type="SAM" id="SignalP"/>
    </source>
</evidence>
<organism evidence="7 8">
    <name type="scientific">Ceutorhynchus assimilis</name>
    <name type="common">cabbage seed weevil</name>
    <dbReference type="NCBI Taxonomy" id="467358"/>
    <lineage>
        <taxon>Eukaryota</taxon>
        <taxon>Metazoa</taxon>
        <taxon>Ecdysozoa</taxon>
        <taxon>Arthropoda</taxon>
        <taxon>Hexapoda</taxon>
        <taxon>Insecta</taxon>
        <taxon>Pterygota</taxon>
        <taxon>Neoptera</taxon>
        <taxon>Endopterygota</taxon>
        <taxon>Coleoptera</taxon>
        <taxon>Polyphaga</taxon>
        <taxon>Cucujiformia</taxon>
        <taxon>Curculionidae</taxon>
        <taxon>Ceutorhynchinae</taxon>
        <taxon>Ceutorhynchus</taxon>
    </lineage>
</organism>
<dbReference type="PANTHER" id="PTHR23402">
    <property type="entry name" value="PROTEASE FAMILY C15 PYROGLUTAMYL-PEPTIDASE I-RELATED"/>
    <property type="match status" value="1"/>
</dbReference>
<comment type="similarity">
    <text evidence="1">Belongs to the peptidase C15 family.</text>
</comment>
<keyword evidence="4" id="KW-0378">Hydrolase</keyword>
<dbReference type="InterPro" id="IPR016125">
    <property type="entry name" value="Peptidase_C15-like"/>
</dbReference>
<sequence length="241" mass="27240">MFNRTFCFCFLPVWMLFAKKKMNPSNNNILVTGFGPFGEHTINASWEAVSILPDKIAQYNIIKKQIPVSYKHVEENVPLLWDLHNPKLVIHVGVSSVATEIQLETCANKTGYARTDIDDSCPAKGQAFCNESSNSECLKTNLNTQTICDRLNQHPQLKASTSSDSGRYLWEFIYYVSLNQNNKNTLFVHVPPLDQPFSKSQLANALEIIIKCALELIEEEDDSCTCKELPRIYKNGRAAAF</sequence>
<name>A0A9N9QN65_9CUCU</name>
<dbReference type="OrthoDB" id="407146at2759"/>
<dbReference type="Proteomes" id="UP001152799">
    <property type="component" value="Chromosome 3"/>
</dbReference>
<evidence type="ECO:0008006" key="9">
    <source>
        <dbReference type="Google" id="ProtNLM"/>
    </source>
</evidence>
<dbReference type="GO" id="GO:0016920">
    <property type="term" value="F:pyroglutamyl-peptidase activity"/>
    <property type="evidence" value="ECO:0007669"/>
    <property type="project" value="InterPro"/>
</dbReference>
<dbReference type="InterPro" id="IPR036440">
    <property type="entry name" value="Peptidase_C15-like_sf"/>
</dbReference>
<evidence type="ECO:0000256" key="1">
    <source>
        <dbReference type="ARBA" id="ARBA00006641"/>
    </source>
</evidence>
<evidence type="ECO:0000313" key="7">
    <source>
        <dbReference type="EMBL" id="CAG9766302.1"/>
    </source>
</evidence>
<gene>
    <name evidence="7" type="ORF">CEUTPL_LOCUS6889</name>
</gene>
<dbReference type="InterPro" id="IPR000816">
    <property type="entry name" value="Peptidase_C15"/>
</dbReference>
<dbReference type="GO" id="GO:0006508">
    <property type="term" value="P:proteolysis"/>
    <property type="evidence" value="ECO:0007669"/>
    <property type="project" value="UniProtKB-KW"/>
</dbReference>
<evidence type="ECO:0000256" key="2">
    <source>
        <dbReference type="ARBA" id="ARBA00022490"/>
    </source>
</evidence>
<keyword evidence="3" id="KW-0645">Protease</keyword>
<protein>
    <recommendedName>
        <fullName evidence="9">Pyroglutamyl-peptidase 1</fullName>
    </recommendedName>
</protein>
<accession>A0A9N9QN65</accession>
<dbReference type="PIRSF" id="PIRSF015592">
    <property type="entry name" value="Prld-crbxl_pptds"/>
    <property type="match status" value="1"/>
</dbReference>
<evidence type="ECO:0000313" key="8">
    <source>
        <dbReference type="Proteomes" id="UP001152799"/>
    </source>
</evidence>
<keyword evidence="5" id="KW-0788">Thiol protease</keyword>
<evidence type="ECO:0000256" key="3">
    <source>
        <dbReference type="ARBA" id="ARBA00022670"/>
    </source>
</evidence>
<dbReference type="PANTHER" id="PTHR23402:SF1">
    <property type="entry name" value="PYROGLUTAMYL-PEPTIDASE I"/>
    <property type="match status" value="1"/>
</dbReference>
<dbReference type="GO" id="GO:0005829">
    <property type="term" value="C:cytosol"/>
    <property type="evidence" value="ECO:0007669"/>
    <property type="project" value="InterPro"/>
</dbReference>
<dbReference type="Pfam" id="PF01470">
    <property type="entry name" value="Peptidase_C15"/>
    <property type="match status" value="1"/>
</dbReference>
<evidence type="ECO:0000256" key="4">
    <source>
        <dbReference type="ARBA" id="ARBA00022801"/>
    </source>
</evidence>
<dbReference type="AlphaFoldDB" id="A0A9N9QN65"/>
<feature type="chain" id="PRO_5040177717" description="Pyroglutamyl-peptidase 1" evidence="6">
    <location>
        <begin position="19"/>
        <end position="241"/>
    </location>
</feature>
<dbReference type="PRINTS" id="PR00706">
    <property type="entry name" value="PYROGLUPTASE"/>
</dbReference>
<dbReference type="SUPFAM" id="SSF53182">
    <property type="entry name" value="Pyrrolidone carboxyl peptidase (pyroglutamate aminopeptidase)"/>
    <property type="match status" value="1"/>
</dbReference>
<keyword evidence="8" id="KW-1185">Reference proteome</keyword>
<proteinExistence type="inferred from homology"/>
<keyword evidence="2" id="KW-0963">Cytoplasm</keyword>
<feature type="signal peptide" evidence="6">
    <location>
        <begin position="1"/>
        <end position="18"/>
    </location>
</feature>
<evidence type="ECO:0000256" key="5">
    <source>
        <dbReference type="ARBA" id="ARBA00022807"/>
    </source>
</evidence>
<dbReference type="CDD" id="cd00501">
    <property type="entry name" value="Peptidase_C15"/>
    <property type="match status" value="1"/>
</dbReference>
<reference evidence="7" key="1">
    <citation type="submission" date="2022-01" db="EMBL/GenBank/DDBJ databases">
        <authorList>
            <person name="King R."/>
        </authorList>
    </citation>
    <scope>NUCLEOTIDE SEQUENCE</scope>
</reference>